<sequence length="269" mass="29644">MMGNITKVLMSFIVKALEAQWRENRELQGLVKAGMTHLAQCSKPSMCKMCSRVRESSFKNGLSVANGSATHKEASSVTDSRRRQASLLRGQYQRLCHVIGTLLPAPMATFDPGLDEPLGDDSGFVFGRKRVVLLLLQYISTCSTAAEACHARIILVYSSLMASEALKMPLCVKTSVGNGTTLGLSTSSPDTPKNGALANKRSAFLRMSRLTKSFGHSEKDKFRDPAAVVRRQLTIEDALEEAEVEPPIHDLAKHKKRSVRSFFNRMSIR</sequence>
<evidence type="ECO:0000313" key="1">
    <source>
        <dbReference type="EMBL" id="CAD7277052.1"/>
    </source>
</evidence>
<gene>
    <name evidence="1" type="ORF">NMOB1V02_LOCUS4794</name>
</gene>
<dbReference type="Proteomes" id="UP000678499">
    <property type="component" value="Unassembled WGS sequence"/>
</dbReference>
<organism evidence="1">
    <name type="scientific">Notodromas monacha</name>
    <dbReference type="NCBI Taxonomy" id="399045"/>
    <lineage>
        <taxon>Eukaryota</taxon>
        <taxon>Metazoa</taxon>
        <taxon>Ecdysozoa</taxon>
        <taxon>Arthropoda</taxon>
        <taxon>Crustacea</taxon>
        <taxon>Oligostraca</taxon>
        <taxon>Ostracoda</taxon>
        <taxon>Podocopa</taxon>
        <taxon>Podocopida</taxon>
        <taxon>Cypridocopina</taxon>
        <taxon>Cypridoidea</taxon>
        <taxon>Cyprididae</taxon>
        <taxon>Notodromas</taxon>
    </lineage>
</organism>
<accession>A0A7R9BN63</accession>
<evidence type="ECO:0000313" key="2">
    <source>
        <dbReference type="Proteomes" id="UP000678499"/>
    </source>
</evidence>
<proteinExistence type="predicted"/>
<keyword evidence="2" id="KW-1185">Reference proteome</keyword>
<dbReference type="AlphaFoldDB" id="A0A7R9BN63"/>
<name>A0A7R9BN63_9CRUS</name>
<dbReference type="EMBL" id="OA882822">
    <property type="protein sequence ID" value="CAD7277052.1"/>
    <property type="molecule type" value="Genomic_DNA"/>
</dbReference>
<reference evidence="1" key="1">
    <citation type="submission" date="2020-11" db="EMBL/GenBank/DDBJ databases">
        <authorList>
            <person name="Tran Van P."/>
        </authorList>
    </citation>
    <scope>NUCLEOTIDE SEQUENCE</scope>
</reference>
<protein>
    <submittedName>
        <fullName evidence="1">Uncharacterized protein</fullName>
    </submittedName>
</protein>
<dbReference type="EMBL" id="CAJPEX010000785">
    <property type="protein sequence ID" value="CAG0917204.1"/>
    <property type="molecule type" value="Genomic_DNA"/>
</dbReference>